<reference evidence="7" key="1">
    <citation type="journal article" date="2014" name="Int. J. Syst. Evol. Microbiol.">
        <title>Complete genome sequence of Corynebacterium casei LMG S-19264T (=DSM 44701T), isolated from a smear-ripened cheese.</title>
        <authorList>
            <consortium name="US DOE Joint Genome Institute (JGI-PGF)"/>
            <person name="Walter F."/>
            <person name="Albersmeier A."/>
            <person name="Kalinowski J."/>
            <person name="Ruckert C."/>
        </authorList>
    </citation>
    <scope>NUCLEOTIDE SEQUENCE</scope>
    <source>
        <strain evidence="7">KCTC 23714</strain>
    </source>
</reference>
<comment type="subunit">
    <text evidence="6">The basal body constitutes a major portion of the flagellar organelle and consists of a number of rings mounted on a central rod.</text>
</comment>
<accession>A0A918IL45</accession>
<evidence type="ECO:0000256" key="1">
    <source>
        <dbReference type="ARBA" id="ARBA00004117"/>
    </source>
</evidence>
<evidence type="ECO:0000256" key="2">
    <source>
        <dbReference type="ARBA" id="ARBA00009677"/>
    </source>
</evidence>
<dbReference type="Proteomes" id="UP000628984">
    <property type="component" value="Unassembled WGS sequence"/>
</dbReference>
<protein>
    <recommendedName>
        <fullName evidence="3 6">Flagellar basal body rod protein FlgB</fullName>
    </recommendedName>
</protein>
<organism evidence="7 8">
    <name type="scientific">Gemmobacter lanyuensis</name>
    <dbReference type="NCBI Taxonomy" id="1054497"/>
    <lineage>
        <taxon>Bacteria</taxon>
        <taxon>Pseudomonadati</taxon>
        <taxon>Pseudomonadota</taxon>
        <taxon>Alphaproteobacteria</taxon>
        <taxon>Rhodobacterales</taxon>
        <taxon>Paracoccaceae</taxon>
        <taxon>Gemmobacter</taxon>
    </lineage>
</organism>
<keyword evidence="4 6" id="KW-0975">Bacterial flagellum</keyword>
<evidence type="ECO:0000256" key="4">
    <source>
        <dbReference type="ARBA" id="ARBA00023143"/>
    </source>
</evidence>
<dbReference type="GO" id="GO:0030694">
    <property type="term" value="C:bacterial-type flagellum basal body, rod"/>
    <property type="evidence" value="ECO:0007669"/>
    <property type="project" value="InterPro"/>
</dbReference>
<comment type="subcellular location">
    <subcellularLocation>
        <location evidence="1 6">Bacterial flagellum basal body</location>
    </subcellularLocation>
</comment>
<dbReference type="AlphaFoldDB" id="A0A918IL45"/>
<evidence type="ECO:0000313" key="7">
    <source>
        <dbReference type="EMBL" id="GGW21492.1"/>
    </source>
</evidence>
<keyword evidence="7" id="KW-0282">Flagellum</keyword>
<dbReference type="EMBL" id="BMYQ01000001">
    <property type="protein sequence ID" value="GGW21492.1"/>
    <property type="molecule type" value="Genomic_DNA"/>
</dbReference>
<dbReference type="NCBIfam" id="TIGR01396">
    <property type="entry name" value="FlgB"/>
    <property type="match status" value="1"/>
</dbReference>
<evidence type="ECO:0000256" key="5">
    <source>
        <dbReference type="ARBA" id="ARBA00024934"/>
    </source>
</evidence>
<keyword evidence="7" id="KW-0966">Cell projection</keyword>
<comment type="caution">
    <text evidence="7">The sequence shown here is derived from an EMBL/GenBank/DDBJ whole genome shotgun (WGS) entry which is preliminary data.</text>
</comment>
<dbReference type="InterPro" id="IPR006300">
    <property type="entry name" value="FlgB"/>
</dbReference>
<dbReference type="GO" id="GO:0071978">
    <property type="term" value="P:bacterial-type flagellum-dependent swarming motility"/>
    <property type="evidence" value="ECO:0007669"/>
    <property type="project" value="TreeGrafter"/>
</dbReference>
<reference evidence="7" key="2">
    <citation type="submission" date="2020-09" db="EMBL/GenBank/DDBJ databases">
        <authorList>
            <person name="Sun Q."/>
            <person name="Kim S."/>
        </authorList>
    </citation>
    <scope>NUCLEOTIDE SEQUENCE</scope>
    <source>
        <strain evidence="7">KCTC 23714</strain>
    </source>
</reference>
<dbReference type="PIRSF" id="PIRSF002889">
    <property type="entry name" value="Rod_FlgB"/>
    <property type="match status" value="1"/>
</dbReference>
<keyword evidence="7" id="KW-0969">Cilium</keyword>
<gene>
    <name evidence="7" type="primary">flgB</name>
    <name evidence="7" type="ORF">GCM10011452_02070</name>
</gene>
<evidence type="ECO:0000256" key="3">
    <source>
        <dbReference type="ARBA" id="ARBA00014376"/>
    </source>
</evidence>
<comment type="similarity">
    <text evidence="2 6">Belongs to the flagella basal body rod proteins family.</text>
</comment>
<evidence type="ECO:0000313" key="8">
    <source>
        <dbReference type="Proteomes" id="UP000628984"/>
    </source>
</evidence>
<proteinExistence type="inferred from homology"/>
<keyword evidence="8" id="KW-1185">Reference proteome</keyword>
<sequence>MRKGDAFGILLARLMSEERQIAEKCEKGKYAMTLSLRDSLGVHADALVLRETRNTVLHGNISNAATPGYKARDFDFTAALRDATGRSSDLPLEGGTPEAAHGLDTPDLGFRVPVSMALDGNTVDMGVEQVQFSENTLRYQASLDLLNRRISGLMTAIKGE</sequence>
<dbReference type="PANTHER" id="PTHR30435:SF12">
    <property type="entry name" value="FLAGELLAR BASAL BODY ROD PROTEIN FLGB"/>
    <property type="match status" value="1"/>
</dbReference>
<dbReference type="PANTHER" id="PTHR30435">
    <property type="entry name" value="FLAGELLAR PROTEIN"/>
    <property type="match status" value="1"/>
</dbReference>
<name>A0A918IL45_9RHOB</name>
<comment type="function">
    <text evidence="5 6">Structural component of flagellum, the bacterial motility apparatus. Part of the rod structure of flagellar basal body.</text>
</comment>
<evidence type="ECO:0000256" key="6">
    <source>
        <dbReference type="PIRNR" id="PIRNR002889"/>
    </source>
</evidence>